<gene>
    <name evidence="2" type="ORF">CU103_01535</name>
</gene>
<dbReference type="AlphaFoldDB" id="A0A2P7BKX6"/>
<comment type="caution">
    <text evidence="2">The sequence shown here is derived from an EMBL/GenBank/DDBJ whole genome shotgun (WGS) entry which is preliminary data.</text>
</comment>
<keyword evidence="1" id="KW-1133">Transmembrane helix</keyword>
<feature type="transmembrane region" description="Helical" evidence="1">
    <location>
        <begin position="81"/>
        <end position="101"/>
    </location>
</feature>
<reference evidence="3" key="1">
    <citation type="submission" date="2017-11" db="EMBL/GenBank/DDBJ databases">
        <authorList>
            <person name="Kuznetsova I."/>
            <person name="Sazanova A."/>
            <person name="Chirak E."/>
            <person name="Safronova V."/>
            <person name="Willems A."/>
        </authorList>
    </citation>
    <scope>NUCLEOTIDE SEQUENCE [LARGE SCALE GENOMIC DNA]</scope>
    <source>
        <strain evidence="3">CCBAU 03422</strain>
    </source>
</reference>
<proteinExistence type="predicted"/>
<feature type="transmembrane region" description="Helical" evidence="1">
    <location>
        <begin position="46"/>
        <end position="72"/>
    </location>
</feature>
<name>A0A2P7BKX6_9HYPH</name>
<organism evidence="2 3">
    <name type="scientific">Phyllobacterium sophorae</name>
    <dbReference type="NCBI Taxonomy" id="1520277"/>
    <lineage>
        <taxon>Bacteria</taxon>
        <taxon>Pseudomonadati</taxon>
        <taxon>Pseudomonadota</taxon>
        <taxon>Alphaproteobacteria</taxon>
        <taxon>Hyphomicrobiales</taxon>
        <taxon>Phyllobacteriaceae</taxon>
        <taxon>Phyllobacterium</taxon>
    </lineage>
</organism>
<evidence type="ECO:0000313" key="3">
    <source>
        <dbReference type="Proteomes" id="UP000241764"/>
    </source>
</evidence>
<dbReference type="RefSeq" id="WP_106662154.1">
    <property type="nucleotide sequence ID" value="NZ_PGGM01000001.1"/>
</dbReference>
<protein>
    <submittedName>
        <fullName evidence="2">Uncharacterized protein</fullName>
    </submittedName>
</protein>
<evidence type="ECO:0000256" key="1">
    <source>
        <dbReference type="SAM" id="Phobius"/>
    </source>
</evidence>
<feature type="transmembrane region" description="Helical" evidence="1">
    <location>
        <begin position="7"/>
        <end position="34"/>
    </location>
</feature>
<dbReference type="EMBL" id="PGGM01000001">
    <property type="protein sequence ID" value="PSH67084.1"/>
    <property type="molecule type" value="Genomic_DNA"/>
</dbReference>
<accession>A0A2P7BKX6</accession>
<keyword evidence="1" id="KW-0472">Membrane</keyword>
<sequence>MSQLLHYLFRFALIIFGFICAIVAASIFLNMLLIGGSEWIGDEGPFLYMTVPAFAVVIGYSVFIPAAVLILYAELTSWRDWLFYALGGAGTAVFVIVWKWRPQTEDISTFAAILATGVVGGFVYWLISGRSAGLIVQRPDDREG</sequence>
<evidence type="ECO:0000313" key="2">
    <source>
        <dbReference type="EMBL" id="PSH67084.1"/>
    </source>
</evidence>
<dbReference type="Proteomes" id="UP000241764">
    <property type="component" value="Unassembled WGS sequence"/>
</dbReference>
<keyword evidence="3" id="KW-1185">Reference proteome</keyword>
<feature type="transmembrane region" description="Helical" evidence="1">
    <location>
        <begin position="107"/>
        <end position="127"/>
    </location>
</feature>
<dbReference type="OrthoDB" id="7906671at2"/>
<keyword evidence="1" id="KW-0812">Transmembrane</keyword>